<dbReference type="PANTHER" id="PTHR12994">
    <property type="entry name" value="SECERNIN"/>
    <property type="match status" value="1"/>
</dbReference>
<organism evidence="5 6">
    <name type="scientific">Emiliania huxleyi (strain CCMP1516)</name>
    <dbReference type="NCBI Taxonomy" id="280463"/>
    <lineage>
        <taxon>Eukaryota</taxon>
        <taxon>Haptista</taxon>
        <taxon>Haptophyta</taxon>
        <taxon>Prymnesiophyceae</taxon>
        <taxon>Isochrysidales</taxon>
        <taxon>Noelaerhabdaceae</taxon>
        <taxon>Emiliania</taxon>
    </lineage>
</organism>
<reference evidence="6" key="1">
    <citation type="journal article" date="2013" name="Nature">
        <title>Pan genome of the phytoplankton Emiliania underpins its global distribution.</title>
        <authorList>
            <person name="Read B.A."/>
            <person name="Kegel J."/>
            <person name="Klute M.J."/>
            <person name="Kuo A."/>
            <person name="Lefebvre S.C."/>
            <person name="Maumus F."/>
            <person name="Mayer C."/>
            <person name="Miller J."/>
            <person name="Monier A."/>
            <person name="Salamov A."/>
            <person name="Young J."/>
            <person name="Aguilar M."/>
            <person name="Claverie J.M."/>
            <person name="Frickenhaus S."/>
            <person name="Gonzalez K."/>
            <person name="Herman E.K."/>
            <person name="Lin Y.C."/>
            <person name="Napier J."/>
            <person name="Ogata H."/>
            <person name="Sarno A.F."/>
            <person name="Shmutz J."/>
            <person name="Schroeder D."/>
            <person name="de Vargas C."/>
            <person name="Verret F."/>
            <person name="von Dassow P."/>
            <person name="Valentin K."/>
            <person name="Van de Peer Y."/>
            <person name="Wheeler G."/>
            <person name="Dacks J.B."/>
            <person name="Delwiche C.F."/>
            <person name="Dyhrman S.T."/>
            <person name="Glockner G."/>
            <person name="John U."/>
            <person name="Richards T."/>
            <person name="Worden A.Z."/>
            <person name="Zhang X."/>
            <person name="Grigoriev I.V."/>
            <person name="Allen A.E."/>
            <person name="Bidle K."/>
            <person name="Borodovsky M."/>
            <person name="Bowler C."/>
            <person name="Brownlee C."/>
            <person name="Cock J.M."/>
            <person name="Elias M."/>
            <person name="Gladyshev V.N."/>
            <person name="Groth M."/>
            <person name="Guda C."/>
            <person name="Hadaegh A."/>
            <person name="Iglesias-Rodriguez M.D."/>
            <person name="Jenkins J."/>
            <person name="Jones B.M."/>
            <person name="Lawson T."/>
            <person name="Leese F."/>
            <person name="Lindquist E."/>
            <person name="Lobanov A."/>
            <person name="Lomsadze A."/>
            <person name="Malik S.B."/>
            <person name="Marsh M.E."/>
            <person name="Mackinder L."/>
            <person name="Mock T."/>
            <person name="Mueller-Roeber B."/>
            <person name="Pagarete A."/>
            <person name="Parker M."/>
            <person name="Probert I."/>
            <person name="Quesneville H."/>
            <person name="Raines C."/>
            <person name="Rensing S.A."/>
            <person name="Riano-Pachon D.M."/>
            <person name="Richier S."/>
            <person name="Rokitta S."/>
            <person name="Shiraiwa Y."/>
            <person name="Soanes D.M."/>
            <person name="van der Giezen M."/>
            <person name="Wahlund T.M."/>
            <person name="Williams B."/>
            <person name="Wilson W."/>
            <person name="Wolfe G."/>
            <person name="Wurch L.L."/>
        </authorList>
    </citation>
    <scope>NUCLEOTIDE SEQUENCE</scope>
</reference>
<dbReference type="InterPro" id="IPR005322">
    <property type="entry name" value="Peptidase_C69"/>
</dbReference>
<evidence type="ECO:0000256" key="2">
    <source>
        <dbReference type="SAM" id="MobiDB-lite"/>
    </source>
</evidence>
<dbReference type="eggNOG" id="ENOG502RZ1C">
    <property type="taxonomic scope" value="Eukaryota"/>
</dbReference>
<dbReference type="GO" id="GO:0006508">
    <property type="term" value="P:proteolysis"/>
    <property type="evidence" value="ECO:0007669"/>
    <property type="project" value="InterPro"/>
</dbReference>
<dbReference type="AlphaFoldDB" id="A0A0D3KX31"/>
<dbReference type="Proteomes" id="UP000013827">
    <property type="component" value="Unassembled WGS sequence"/>
</dbReference>
<dbReference type="STRING" id="2903.R1FX49"/>
<dbReference type="Pfam" id="PF03577">
    <property type="entry name" value="Peptidase_C69"/>
    <property type="match status" value="1"/>
</dbReference>
<dbReference type="KEGG" id="ehx:EMIHUDRAFT_466525"/>
<evidence type="ECO:0000313" key="5">
    <source>
        <dbReference type="EnsemblProtists" id="EOD40316"/>
    </source>
</evidence>
<feature type="chain" id="PRO_5044213596" description="Dipeptidase" evidence="4">
    <location>
        <begin position="18"/>
        <end position="733"/>
    </location>
</feature>
<feature type="signal peptide" evidence="4">
    <location>
        <begin position="1"/>
        <end position="17"/>
    </location>
</feature>
<sequence length="733" mass="77677">MTPRSLFALLALSSTDACTMYGVSRTASADGSTMVSHSDDGAGDSDSRLSYVPPARHKPGSMRDIYPTIDEYPKFIGDAFGKTFLPLPGQALTKPIGQIPQVEATHGYYLNGYAIQNDCELSFGESTASAVFRADAVGTPNGTALLAIEELSHLAAERVCTAREAVQLMGDLAVQYGFFGPDGGAGEMLVVGDPDEVFVFHILSDPTARSAIWAAQRVPEGEVMVAANHFVIREVDLDDADRFLGSPHMHRVALQHGLWDGRGKLDFTAAFSLGEYGNKYYSGRRMWDGFRRFAPSVALPPAYNSTDPWSGLKESRPYPFSVPPDAPLALTDLLAAHRSHYEGTSFDMTRGVAAGPFGSPDRYAVPGTPGDTKRGAWERSVAIYRAAFAWIAQAGGSADRDRKQDSAVVDRDSAAASGAVALQKLLPDPPPEETGALRRGDRGDGCGCRSKIWFGPADPATTVFVPLSVCAGPPPEQYTRGGPGKVDRESAYWAHRYTQNLAQVRYSAMIVDIRAHSLEWEEQGAALALQIGALQCGGGAPGQGQAASPPPDALQRLRGDSAPSLRRQIERHAAAVLASTWALTDDLVGKYADGGEAAPRAGLERRQAVAVSNLGYSSEWLAAAGFDSGPARIEGHIAAEATPGWLERQQLLGRTEPAVAAVALPAPSLRGADTEAQRQDAARAPQTLRVVAVLAFAAAVVAAAAVAAAVRRVAASTRAVLPLADSAEYQQVA</sequence>
<evidence type="ECO:0000256" key="1">
    <source>
        <dbReference type="ARBA" id="ARBA00005705"/>
    </source>
</evidence>
<dbReference type="EnsemblProtists" id="EOD40316">
    <property type="protein sequence ID" value="EOD40316"/>
    <property type="gene ID" value="EMIHUDRAFT_466525"/>
</dbReference>
<feature type="transmembrane region" description="Helical" evidence="3">
    <location>
        <begin position="688"/>
        <end position="710"/>
    </location>
</feature>
<keyword evidence="3" id="KW-0812">Transmembrane</keyword>
<reference evidence="5" key="2">
    <citation type="submission" date="2024-10" db="UniProtKB">
        <authorList>
            <consortium name="EnsemblProtists"/>
        </authorList>
    </citation>
    <scope>IDENTIFICATION</scope>
</reference>
<evidence type="ECO:0000256" key="4">
    <source>
        <dbReference type="SAM" id="SignalP"/>
    </source>
</evidence>
<comment type="similarity">
    <text evidence="1">Belongs to the peptidase C69 family. Secernin subfamily.</text>
</comment>
<name>A0A0D3KX31_EMIH1</name>
<proteinExistence type="inferred from homology"/>
<feature type="region of interest" description="Disordered" evidence="2">
    <location>
        <begin position="30"/>
        <end position="49"/>
    </location>
</feature>
<evidence type="ECO:0008006" key="7">
    <source>
        <dbReference type="Google" id="ProtNLM"/>
    </source>
</evidence>
<dbReference type="RefSeq" id="XP_005792745.1">
    <property type="nucleotide sequence ID" value="XM_005792688.1"/>
</dbReference>
<dbReference type="GO" id="GO:0016805">
    <property type="term" value="F:dipeptidase activity"/>
    <property type="evidence" value="ECO:0007669"/>
    <property type="project" value="InterPro"/>
</dbReference>
<dbReference type="HOGENOM" id="CLU_014823_3_0_1"/>
<dbReference type="GeneID" id="17285587"/>
<keyword evidence="4" id="KW-0732">Signal</keyword>
<protein>
    <recommendedName>
        <fullName evidence="7">Dipeptidase</fullName>
    </recommendedName>
</protein>
<accession>A0A0D3KX31</accession>
<dbReference type="GO" id="GO:0070004">
    <property type="term" value="F:cysteine-type exopeptidase activity"/>
    <property type="evidence" value="ECO:0007669"/>
    <property type="project" value="InterPro"/>
</dbReference>
<dbReference type="PaxDb" id="2903-EOD40316"/>
<keyword evidence="3" id="KW-1133">Transmembrane helix</keyword>
<evidence type="ECO:0000256" key="3">
    <source>
        <dbReference type="SAM" id="Phobius"/>
    </source>
</evidence>
<keyword evidence="6" id="KW-1185">Reference proteome</keyword>
<feature type="region of interest" description="Disordered" evidence="2">
    <location>
        <begin position="421"/>
        <end position="443"/>
    </location>
</feature>
<keyword evidence="3" id="KW-0472">Membrane</keyword>
<evidence type="ECO:0000313" key="6">
    <source>
        <dbReference type="Proteomes" id="UP000013827"/>
    </source>
</evidence>
<dbReference type="OMA" id="WPANATR"/>
<dbReference type="PANTHER" id="PTHR12994:SF17">
    <property type="entry name" value="LD30995P"/>
    <property type="match status" value="1"/>
</dbReference>